<evidence type="ECO:0000256" key="7">
    <source>
        <dbReference type="ARBA" id="ARBA00023136"/>
    </source>
</evidence>
<evidence type="ECO:0000256" key="5">
    <source>
        <dbReference type="ARBA" id="ARBA00022692"/>
    </source>
</evidence>
<feature type="domain" description="EamA" evidence="9">
    <location>
        <begin position="156"/>
        <end position="287"/>
    </location>
</feature>
<dbReference type="EMBL" id="CYYU01000026">
    <property type="protein sequence ID" value="CUO08735.1"/>
    <property type="molecule type" value="Genomic_DNA"/>
</dbReference>
<feature type="domain" description="EamA" evidence="9">
    <location>
        <begin position="7"/>
        <end position="147"/>
    </location>
</feature>
<dbReference type="STRING" id="187979.ERS852385_02099"/>
<reference evidence="10 11" key="1">
    <citation type="submission" date="2015-09" db="EMBL/GenBank/DDBJ databases">
        <authorList>
            <consortium name="Pathogen Informatics"/>
        </authorList>
    </citation>
    <scope>NUCLEOTIDE SEQUENCE [LARGE SCALE GENOMIC DNA]</scope>
    <source>
        <strain evidence="10 11">2789STDY5608828</strain>
    </source>
</reference>
<keyword evidence="6 8" id="KW-1133">Transmembrane helix</keyword>
<feature type="transmembrane region" description="Helical" evidence="8">
    <location>
        <begin position="107"/>
        <end position="124"/>
    </location>
</feature>
<dbReference type="Gene3D" id="1.10.3730.20">
    <property type="match status" value="1"/>
</dbReference>
<evidence type="ECO:0000256" key="3">
    <source>
        <dbReference type="ARBA" id="ARBA00022448"/>
    </source>
</evidence>
<dbReference type="InterPro" id="IPR000620">
    <property type="entry name" value="EamA_dom"/>
</dbReference>
<feature type="transmembrane region" description="Helical" evidence="8">
    <location>
        <begin position="215"/>
        <end position="235"/>
    </location>
</feature>
<keyword evidence="3" id="KW-0813">Transport</keyword>
<sequence>MNHARRTGMMAALSTYLIWGILPLYWNLLARAEANEILAHRIVWSFFFMVIVLIMTKRWQSFKEDCRTLWADKKRGAILLMAAFVISLNWLTYIWAVNHDHVIDTSIGYYINPLMSVLFGIMFFRERISGLKKISLLLAAIGIVLMTYQLGKLPWVAVVLAVSFSVYGALKKQLHLNPFSSITLETMLMMPFAVPYIGILMASPVNHFSLATPDLALFLMGTGVVTAVPLVLFSYGANLLPLNVLGFFQYISPTIGLLLGIFFFHESFGMAQISALGFVWAAIVLFTVAESLRGR</sequence>
<comment type="subcellular location">
    <subcellularLocation>
        <location evidence="1">Cell membrane</location>
        <topology evidence="1">Multi-pass membrane protein</topology>
    </subcellularLocation>
</comment>
<evidence type="ECO:0000256" key="1">
    <source>
        <dbReference type="ARBA" id="ARBA00004651"/>
    </source>
</evidence>
<evidence type="ECO:0000256" key="8">
    <source>
        <dbReference type="SAM" id="Phobius"/>
    </source>
</evidence>
<organism evidence="10 11">
    <name type="scientific">Mitsuokella jalaludinii</name>
    <dbReference type="NCBI Taxonomy" id="187979"/>
    <lineage>
        <taxon>Bacteria</taxon>
        <taxon>Bacillati</taxon>
        <taxon>Bacillota</taxon>
        <taxon>Negativicutes</taxon>
        <taxon>Selenomonadales</taxon>
        <taxon>Selenomonadaceae</taxon>
        <taxon>Mitsuokella</taxon>
    </lineage>
</organism>
<protein>
    <submittedName>
        <fullName evidence="10">Putative chloramphenical resistance permease RarD</fullName>
    </submittedName>
</protein>
<feature type="transmembrane region" description="Helical" evidence="8">
    <location>
        <begin position="182"/>
        <end position="203"/>
    </location>
</feature>
<evidence type="ECO:0000313" key="10">
    <source>
        <dbReference type="EMBL" id="CUO08735.1"/>
    </source>
</evidence>
<feature type="transmembrane region" description="Helical" evidence="8">
    <location>
        <begin position="77"/>
        <end position="95"/>
    </location>
</feature>
<feature type="transmembrane region" description="Helical" evidence="8">
    <location>
        <begin position="242"/>
        <end position="264"/>
    </location>
</feature>
<dbReference type="InterPro" id="IPR037185">
    <property type="entry name" value="EmrE-like"/>
</dbReference>
<dbReference type="InterPro" id="IPR004626">
    <property type="entry name" value="RarD"/>
</dbReference>
<feature type="transmembrane region" description="Helical" evidence="8">
    <location>
        <begin position="7"/>
        <end position="26"/>
    </location>
</feature>
<feature type="transmembrane region" description="Helical" evidence="8">
    <location>
        <begin position="270"/>
        <end position="289"/>
    </location>
</feature>
<keyword evidence="5 8" id="KW-0812">Transmembrane</keyword>
<dbReference type="SUPFAM" id="SSF103481">
    <property type="entry name" value="Multidrug resistance efflux transporter EmrE"/>
    <property type="match status" value="2"/>
</dbReference>
<evidence type="ECO:0000313" key="11">
    <source>
        <dbReference type="Proteomes" id="UP000095546"/>
    </source>
</evidence>
<comment type="similarity">
    <text evidence="2">Belongs to the EamA transporter family.</text>
</comment>
<dbReference type="Pfam" id="PF00892">
    <property type="entry name" value="EamA"/>
    <property type="match status" value="2"/>
</dbReference>
<keyword evidence="4" id="KW-1003">Cell membrane</keyword>
<evidence type="ECO:0000259" key="9">
    <source>
        <dbReference type="Pfam" id="PF00892"/>
    </source>
</evidence>
<keyword evidence="7 8" id="KW-0472">Membrane</keyword>
<dbReference type="AlphaFoldDB" id="A0A174CA26"/>
<accession>A0A174CA26</accession>
<keyword evidence="11" id="KW-1185">Reference proteome</keyword>
<gene>
    <name evidence="10" type="primary">rarD</name>
    <name evidence="10" type="ORF">ERS852385_02099</name>
</gene>
<dbReference type="GO" id="GO:0005886">
    <property type="term" value="C:plasma membrane"/>
    <property type="evidence" value="ECO:0007669"/>
    <property type="project" value="UniProtKB-SubCell"/>
</dbReference>
<dbReference type="PANTHER" id="PTHR22911">
    <property type="entry name" value="ACYL-MALONYL CONDENSING ENZYME-RELATED"/>
    <property type="match status" value="1"/>
</dbReference>
<feature type="transmembrane region" description="Helical" evidence="8">
    <location>
        <begin position="154"/>
        <end position="170"/>
    </location>
</feature>
<feature type="transmembrane region" description="Helical" evidence="8">
    <location>
        <begin position="131"/>
        <end position="148"/>
    </location>
</feature>
<dbReference type="PANTHER" id="PTHR22911:SF137">
    <property type="entry name" value="SOLUTE CARRIER FAMILY 35 MEMBER G2-RELATED"/>
    <property type="match status" value="1"/>
</dbReference>
<dbReference type="RefSeq" id="WP_055162888.1">
    <property type="nucleotide sequence ID" value="NZ_CABIWZ010000026.1"/>
</dbReference>
<evidence type="ECO:0000256" key="4">
    <source>
        <dbReference type="ARBA" id="ARBA00022475"/>
    </source>
</evidence>
<name>A0A174CA26_9FIRM</name>
<dbReference type="NCBIfam" id="TIGR00688">
    <property type="entry name" value="rarD"/>
    <property type="match status" value="1"/>
</dbReference>
<evidence type="ECO:0000256" key="2">
    <source>
        <dbReference type="ARBA" id="ARBA00007362"/>
    </source>
</evidence>
<evidence type="ECO:0000256" key="6">
    <source>
        <dbReference type="ARBA" id="ARBA00022989"/>
    </source>
</evidence>
<feature type="transmembrane region" description="Helical" evidence="8">
    <location>
        <begin position="38"/>
        <end position="56"/>
    </location>
</feature>
<dbReference type="eggNOG" id="COG2962">
    <property type="taxonomic scope" value="Bacteria"/>
</dbReference>
<proteinExistence type="inferred from homology"/>
<dbReference type="Proteomes" id="UP000095546">
    <property type="component" value="Unassembled WGS sequence"/>
</dbReference>